<protein>
    <submittedName>
        <fullName evidence="2">Uncharacterized protein</fullName>
    </submittedName>
</protein>
<accession>A0ABY2RSS6</accession>
<evidence type="ECO:0000256" key="1">
    <source>
        <dbReference type="SAM" id="MobiDB-lite"/>
    </source>
</evidence>
<evidence type="ECO:0000313" key="3">
    <source>
        <dbReference type="Proteomes" id="UP000309992"/>
    </source>
</evidence>
<dbReference type="RefSeq" id="WP_137097413.1">
    <property type="nucleotide sequence ID" value="NZ_SWMS01000049.1"/>
</dbReference>
<name>A0ABY2RSS6_9PSEU</name>
<keyword evidence="3" id="KW-1185">Reference proteome</keyword>
<sequence>MGVFALQRWHDTNTFPAVTAPAGAVLRDTTVSGSGGAWIEKRLYVMYVDAQTSFAFSWTGSRWSSVAALFFSGVAQGLDLAAVPHHRVTGSGTLVPATTVSTVADAGLAWNVFHDTSGTATPPLNFTETHDQNVYASAYRISPGNGSQSATGAIISASQAQIIVSLVALAPAATGGITQSFGRVTEVGTARGFTAAKTRAFNRVTGAGSPRAFTLPPPYGRVTETGAPRAFTATKSQQAGRVTETSSVRAFTQPILIVGFTVGDITGANRVEVDVTGPKQHRTTTGPSLRRTVTGPHTVVEDMTGPATVDTATPTGPAVRRDLDGPNTARTLTGPEV</sequence>
<proteinExistence type="predicted"/>
<dbReference type="Proteomes" id="UP000309992">
    <property type="component" value="Unassembled WGS sequence"/>
</dbReference>
<gene>
    <name evidence="2" type="ORF">FCN18_37345</name>
</gene>
<evidence type="ECO:0000313" key="2">
    <source>
        <dbReference type="EMBL" id="TKG58884.1"/>
    </source>
</evidence>
<dbReference type="EMBL" id="SWMS01000049">
    <property type="protein sequence ID" value="TKG58884.1"/>
    <property type="molecule type" value="Genomic_DNA"/>
</dbReference>
<comment type="caution">
    <text evidence="2">The sequence shown here is derived from an EMBL/GenBank/DDBJ whole genome shotgun (WGS) entry which is preliminary data.</text>
</comment>
<reference evidence="2 3" key="1">
    <citation type="journal article" date="2015" name="Antonie Van Leeuwenhoek">
        <title>Prauserella endophytica sp. nov., an endophytic actinobacterium isolated from Tamarix taklamakanensis.</title>
        <authorList>
            <person name="Liu J.M."/>
            <person name="Habden X."/>
            <person name="Guo L."/>
            <person name="Tuo L."/>
            <person name="Jiang Z.K."/>
            <person name="Liu S.W."/>
            <person name="Liu X.F."/>
            <person name="Chen L."/>
            <person name="Li R.F."/>
            <person name="Zhang Y.Q."/>
            <person name="Sun C.H."/>
        </authorList>
    </citation>
    <scope>NUCLEOTIDE SEQUENCE [LARGE SCALE GENOMIC DNA]</scope>
    <source>
        <strain evidence="2 3">CGMCC 4.7182</strain>
    </source>
</reference>
<feature type="region of interest" description="Disordered" evidence="1">
    <location>
        <begin position="303"/>
        <end position="337"/>
    </location>
</feature>
<organism evidence="2 3">
    <name type="scientific">Prauserella endophytica</name>
    <dbReference type="NCBI Taxonomy" id="1592324"/>
    <lineage>
        <taxon>Bacteria</taxon>
        <taxon>Bacillati</taxon>
        <taxon>Actinomycetota</taxon>
        <taxon>Actinomycetes</taxon>
        <taxon>Pseudonocardiales</taxon>
        <taxon>Pseudonocardiaceae</taxon>
        <taxon>Prauserella</taxon>
        <taxon>Prauserella coralliicola group</taxon>
    </lineage>
</organism>